<keyword evidence="9" id="KW-0732">Signal</keyword>
<feature type="chain" id="PRO_5034986381" description="GH18 domain-containing protein" evidence="9">
    <location>
        <begin position="16"/>
        <end position="504"/>
    </location>
</feature>
<keyword evidence="6" id="KW-0624">Polysaccharide degradation</keyword>
<dbReference type="PANTHER" id="PTHR11177:SF392">
    <property type="entry name" value="HAP41P"/>
    <property type="match status" value="1"/>
</dbReference>
<dbReference type="GO" id="GO:0006032">
    <property type="term" value="P:chitin catabolic process"/>
    <property type="evidence" value="ECO:0007669"/>
    <property type="project" value="UniProtKB-KW"/>
</dbReference>
<dbReference type="AlphaFoldDB" id="A0A8H3D123"/>
<keyword evidence="2 7" id="KW-0378">Hydrolase</keyword>
<reference evidence="11" key="1">
    <citation type="submission" date="2021-01" db="EMBL/GenBank/DDBJ databases">
        <authorList>
            <person name="Kaushik A."/>
        </authorList>
    </citation>
    <scope>NUCLEOTIDE SEQUENCE</scope>
    <source>
        <strain evidence="11">AG6-10EEA</strain>
    </source>
</reference>
<comment type="catalytic activity">
    <reaction evidence="1">
        <text>Random endo-hydrolysis of N-acetyl-beta-D-glucosaminide (1-&gt;4)-beta-linkages in chitin and chitodextrins.</text>
        <dbReference type="EC" id="3.2.1.14"/>
    </reaction>
</comment>
<dbReference type="InterPro" id="IPR017853">
    <property type="entry name" value="GH"/>
</dbReference>
<evidence type="ECO:0000256" key="6">
    <source>
        <dbReference type="ARBA" id="ARBA00023326"/>
    </source>
</evidence>
<evidence type="ECO:0000313" key="11">
    <source>
        <dbReference type="EMBL" id="CAE6505151.1"/>
    </source>
</evidence>
<dbReference type="GO" id="GO:0008061">
    <property type="term" value="F:chitin binding"/>
    <property type="evidence" value="ECO:0007669"/>
    <property type="project" value="InterPro"/>
</dbReference>
<evidence type="ECO:0000256" key="4">
    <source>
        <dbReference type="ARBA" id="ARBA00023277"/>
    </source>
</evidence>
<evidence type="ECO:0000256" key="9">
    <source>
        <dbReference type="SAM" id="SignalP"/>
    </source>
</evidence>
<evidence type="ECO:0000256" key="7">
    <source>
        <dbReference type="RuleBase" id="RU000489"/>
    </source>
</evidence>
<sequence length="504" mass="54396">MHTLVLLSLAAACLSRPFDPASSILPDEDPIPILFLPPSIAKSDPPIRPLFITGPTANQQGSPSPTPTQTTLTVQATQTIHVVAATKIMTVTVTVQARPTSTSAPEPVSDIPSSSSAEMKPFVATYFPDWTEFPPERVDFTRFTWIDFAFAVPDENRQLVFTSDNSEDLLNRLVRAAHAHANRVKLSIGGWTGSRYFSDAVSSDVNRHEFVTNIVQMYQKFNLDGVDIDWEYPGVQGAGNNQVSAQDSTHFLTFLQLLRSQLPKSAKLTAATQVTPFAGPDGRPLKDVSAFAKVLDWILIMNYDIWGASPTPGPNAPLRDGCRNSTQPDASASASVAAWMAAGFPPSQITLGLPSYGYVQTSNARALIQRSPTAKLGELRVREDDEMRAAGAGLVRVKGEGEGDDSGQVQFRQLVETGALKLNPNGNYVGAGGFNRLWDVCSSTPYLVSQNAKQVVAYDDPQSLGMKAAFARGAGLRGVNMFDVHGDTENWTLTDAIREGLGLA</sequence>
<dbReference type="GO" id="GO:0005576">
    <property type="term" value="C:extracellular region"/>
    <property type="evidence" value="ECO:0007669"/>
    <property type="project" value="TreeGrafter"/>
</dbReference>
<evidence type="ECO:0000256" key="1">
    <source>
        <dbReference type="ARBA" id="ARBA00000822"/>
    </source>
</evidence>
<evidence type="ECO:0000256" key="8">
    <source>
        <dbReference type="RuleBase" id="RU004453"/>
    </source>
</evidence>
<keyword evidence="3" id="KW-0146">Chitin degradation</keyword>
<protein>
    <recommendedName>
        <fullName evidence="10">GH18 domain-containing protein</fullName>
    </recommendedName>
</protein>
<evidence type="ECO:0000313" key="12">
    <source>
        <dbReference type="Proteomes" id="UP000663853"/>
    </source>
</evidence>
<comment type="caution">
    <text evidence="11">The sequence shown here is derived from an EMBL/GenBank/DDBJ whole genome shotgun (WGS) entry which is preliminary data.</text>
</comment>
<dbReference type="GO" id="GO:0008843">
    <property type="term" value="F:endochitinase activity"/>
    <property type="evidence" value="ECO:0007669"/>
    <property type="project" value="UniProtKB-EC"/>
</dbReference>
<feature type="domain" description="GH18" evidence="10">
    <location>
        <begin position="121"/>
        <end position="504"/>
    </location>
</feature>
<keyword evidence="5 7" id="KW-0326">Glycosidase</keyword>
<dbReference type="InterPro" id="IPR001223">
    <property type="entry name" value="Glyco_hydro18_cat"/>
</dbReference>
<feature type="signal peptide" evidence="9">
    <location>
        <begin position="1"/>
        <end position="15"/>
    </location>
</feature>
<organism evidence="11 12">
    <name type="scientific">Rhizoctonia solani</name>
    <dbReference type="NCBI Taxonomy" id="456999"/>
    <lineage>
        <taxon>Eukaryota</taxon>
        <taxon>Fungi</taxon>
        <taxon>Dikarya</taxon>
        <taxon>Basidiomycota</taxon>
        <taxon>Agaricomycotina</taxon>
        <taxon>Agaricomycetes</taxon>
        <taxon>Cantharellales</taxon>
        <taxon>Ceratobasidiaceae</taxon>
        <taxon>Rhizoctonia</taxon>
    </lineage>
</organism>
<evidence type="ECO:0000256" key="3">
    <source>
        <dbReference type="ARBA" id="ARBA00023024"/>
    </source>
</evidence>
<dbReference type="Proteomes" id="UP000663853">
    <property type="component" value="Unassembled WGS sequence"/>
</dbReference>
<dbReference type="SUPFAM" id="SSF51445">
    <property type="entry name" value="(Trans)glycosidases"/>
    <property type="match status" value="1"/>
</dbReference>
<dbReference type="GO" id="GO:0000272">
    <property type="term" value="P:polysaccharide catabolic process"/>
    <property type="evidence" value="ECO:0007669"/>
    <property type="project" value="UniProtKB-KW"/>
</dbReference>
<gene>
    <name evidence="11" type="ORF">RDB_LOCUS118247</name>
</gene>
<dbReference type="PROSITE" id="PS01095">
    <property type="entry name" value="GH18_1"/>
    <property type="match status" value="1"/>
</dbReference>
<dbReference type="PANTHER" id="PTHR11177">
    <property type="entry name" value="CHITINASE"/>
    <property type="match status" value="1"/>
</dbReference>
<proteinExistence type="inferred from homology"/>
<dbReference type="Pfam" id="PF00704">
    <property type="entry name" value="Glyco_hydro_18"/>
    <property type="match status" value="1"/>
</dbReference>
<dbReference type="PROSITE" id="PS51910">
    <property type="entry name" value="GH18_2"/>
    <property type="match status" value="1"/>
</dbReference>
<comment type="similarity">
    <text evidence="8">Belongs to the glycosyl hydrolase 18 family.</text>
</comment>
<name>A0A8H3D123_9AGAM</name>
<dbReference type="InterPro" id="IPR011583">
    <property type="entry name" value="Chitinase_II/V-like_cat"/>
</dbReference>
<dbReference type="Gene3D" id="3.20.20.80">
    <property type="entry name" value="Glycosidases"/>
    <property type="match status" value="2"/>
</dbReference>
<dbReference type="InterPro" id="IPR001579">
    <property type="entry name" value="Glyco_hydro_18_chit_AS"/>
</dbReference>
<evidence type="ECO:0000256" key="2">
    <source>
        <dbReference type="ARBA" id="ARBA00022801"/>
    </source>
</evidence>
<dbReference type="SMART" id="SM00636">
    <property type="entry name" value="Glyco_18"/>
    <property type="match status" value="1"/>
</dbReference>
<evidence type="ECO:0000259" key="10">
    <source>
        <dbReference type="PROSITE" id="PS51910"/>
    </source>
</evidence>
<accession>A0A8H3D123</accession>
<evidence type="ECO:0000256" key="5">
    <source>
        <dbReference type="ARBA" id="ARBA00023295"/>
    </source>
</evidence>
<keyword evidence="4" id="KW-0119">Carbohydrate metabolism</keyword>
<dbReference type="InterPro" id="IPR050314">
    <property type="entry name" value="Glycosyl_Hydrlase_18"/>
</dbReference>
<dbReference type="EMBL" id="CAJMXA010003590">
    <property type="protein sequence ID" value="CAE6505151.1"/>
    <property type="molecule type" value="Genomic_DNA"/>
</dbReference>